<organism evidence="3 4">
    <name type="scientific">Maribacter phage Molly_1</name>
    <dbReference type="NCBI Taxonomy" id="2745685"/>
    <lineage>
        <taxon>Viruses</taxon>
        <taxon>Duplodnaviria</taxon>
        <taxon>Heunggongvirae</taxon>
        <taxon>Uroviricota</taxon>
        <taxon>Caudoviricetes</taxon>
        <taxon>Molycolviridae</taxon>
        <taxon>Mollyvirus</taxon>
        <taxon>Mollyvirus molly</taxon>
    </lineage>
</organism>
<dbReference type="Proteomes" id="UP000693768">
    <property type="component" value="Segment"/>
</dbReference>
<gene>
    <name evidence="3" type="ORF">Molly1_64</name>
</gene>
<keyword evidence="4" id="KW-1185">Reference proteome</keyword>
<feature type="coiled-coil region" evidence="1">
    <location>
        <begin position="69"/>
        <end position="96"/>
    </location>
</feature>
<keyword evidence="2" id="KW-0472">Membrane</keyword>
<keyword evidence="2" id="KW-1133">Transmembrane helix</keyword>
<proteinExistence type="predicted"/>
<dbReference type="EMBL" id="MT732451">
    <property type="protein sequence ID" value="QQO97549.1"/>
    <property type="molecule type" value="Genomic_DNA"/>
</dbReference>
<feature type="transmembrane region" description="Helical" evidence="2">
    <location>
        <begin position="20"/>
        <end position="38"/>
    </location>
</feature>
<protein>
    <submittedName>
        <fullName evidence="3">Uncharacterized protein</fullName>
    </submittedName>
</protein>
<reference evidence="3" key="1">
    <citation type="submission" date="2020-07" db="EMBL/GenBank/DDBJ databases">
        <title>Highly diverse flavobacterial phages as mortality factor during North Sea spring blooms.</title>
        <authorList>
            <person name="Bartlau N."/>
            <person name="Wichels A."/>
            <person name="Krohne G."/>
            <person name="Adriaenssens E.M."/>
            <person name="Heins A."/>
            <person name="Fuchs B.M."/>
            <person name="Amann R."/>
            <person name="Moraru C."/>
        </authorList>
    </citation>
    <scope>NUCLEOTIDE SEQUENCE</scope>
</reference>
<evidence type="ECO:0000313" key="3">
    <source>
        <dbReference type="EMBL" id="QQO97549.1"/>
    </source>
</evidence>
<evidence type="ECO:0000256" key="1">
    <source>
        <dbReference type="SAM" id="Coils"/>
    </source>
</evidence>
<name>A0A8E4XVU7_9CAUD</name>
<evidence type="ECO:0000313" key="4">
    <source>
        <dbReference type="Proteomes" id="UP000693768"/>
    </source>
</evidence>
<sequence>MVEILYAYFSLPLEIRVEDSLVNGGIIGAVVTLILAIIKLGDKYLSKYVDSKRDVDIKRLELQADSAEVAVLQNNYQEALNIIAELKSEKVDLESRLLVVADKERKTFTKLNSIIISFDIVYDQLERIFEPGDPNMALLKKYKYYIDK</sequence>
<accession>A0A8E4XVU7</accession>
<keyword evidence="2" id="KW-0812">Transmembrane</keyword>
<keyword evidence="1" id="KW-0175">Coiled coil</keyword>
<evidence type="ECO:0000256" key="2">
    <source>
        <dbReference type="SAM" id="Phobius"/>
    </source>
</evidence>